<gene>
    <name evidence="4" type="ORF">BQ4739_LOCUS3319</name>
</gene>
<reference evidence="4 5" key="1">
    <citation type="submission" date="2016-10" db="EMBL/GenBank/DDBJ databases">
        <authorList>
            <person name="Cai Z."/>
        </authorList>
    </citation>
    <scope>NUCLEOTIDE SEQUENCE [LARGE SCALE GENOMIC DNA]</scope>
</reference>
<protein>
    <recommendedName>
        <fullName evidence="3">Peptidase C1A papain C-terminal domain-containing protein</fullName>
    </recommendedName>
</protein>
<evidence type="ECO:0000256" key="1">
    <source>
        <dbReference type="ARBA" id="ARBA00008455"/>
    </source>
</evidence>
<dbReference type="Pfam" id="PF00112">
    <property type="entry name" value="Peptidase_C1"/>
    <property type="match status" value="2"/>
</dbReference>
<evidence type="ECO:0000313" key="5">
    <source>
        <dbReference type="Proteomes" id="UP000256970"/>
    </source>
</evidence>
<keyword evidence="5" id="KW-1185">Reference proteome</keyword>
<evidence type="ECO:0000256" key="2">
    <source>
        <dbReference type="SAM" id="MobiDB-lite"/>
    </source>
</evidence>
<comment type="similarity">
    <text evidence="1">Belongs to the peptidase C1 family.</text>
</comment>
<dbReference type="Gene3D" id="3.90.70.10">
    <property type="entry name" value="Cysteine proteinases"/>
    <property type="match status" value="1"/>
</dbReference>
<accession>A0A383VDE0</accession>
<evidence type="ECO:0000259" key="3">
    <source>
        <dbReference type="Pfam" id="PF00112"/>
    </source>
</evidence>
<proteinExistence type="inferred from homology"/>
<feature type="domain" description="Peptidase C1A papain C-terminal" evidence="3">
    <location>
        <begin position="316"/>
        <end position="359"/>
    </location>
</feature>
<dbReference type="GO" id="GO:0008234">
    <property type="term" value="F:cysteine-type peptidase activity"/>
    <property type="evidence" value="ECO:0007669"/>
    <property type="project" value="InterPro"/>
</dbReference>
<dbReference type="InterPro" id="IPR013128">
    <property type="entry name" value="Peptidase_C1A"/>
</dbReference>
<dbReference type="InterPro" id="IPR038765">
    <property type="entry name" value="Papain-like_cys_pep_sf"/>
</dbReference>
<organism evidence="4 5">
    <name type="scientific">Tetradesmus obliquus</name>
    <name type="common">Green alga</name>
    <name type="synonym">Acutodesmus obliquus</name>
    <dbReference type="NCBI Taxonomy" id="3088"/>
    <lineage>
        <taxon>Eukaryota</taxon>
        <taxon>Viridiplantae</taxon>
        <taxon>Chlorophyta</taxon>
        <taxon>core chlorophytes</taxon>
        <taxon>Chlorophyceae</taxon>
        <taxon>CS clade</taxon>
        <taxon>Sphaeropleales</taxon>
        <taxon>Scenedesmaceae</taxon>
        <taxon>Tetradesmus</taxon>
    </lineage>
</organism>
<dbReference type="SUPFAM" id="SSF54001">
    <property type="entry name" value="Cysteine proteinases"/>
    <property type="match status" value="1"/>
</dbReference>
<feature type="domain" description="Peptidase C1A papain C-terminal" evidence="3">
    <location>
        <begin position="97"/>
        <end position="222"/>
    </location>
</feature>
<dbReference type="InterPro" id="IPR000668">
    <property type="entry name" value="Peptidase_C1A_C"/>
</dbReference>
<dbReference type="GO" id="GO:0006508">
    <property type="term" value="P:proteolysis"/>
    <property type="evidence" value="ECO:0007669"/>
    <property type="project" value="InterPro"/>
</dbReference>
<name>A0A383VDE0_TETOB</name>
<dbReference type="Proteomes" id="UP000256970">
    <property type="component" value="Unassembled WGS sequence"/>
</dbReference>
<sequence length="470" mass="48089">MALAMSMAIGALGLELDVARDPSSAAASAAAACLWRQHYDAARQFKADFKQNPRATANKCRPGSNAMCAAAAGSSQAAVLIATSPVRYNSLQQSSPISPISAPSDAGSCAAAQAAFAAVAAAEAAVATALQAGSRTLQLSEADLFYCSPASNSLQETCRTGAGFDGSANLLLQALVNRQQQLKLRQCMPYSASLAAEQAQDMCKGTAAAASTSSSSSSSSSSSGEEREEGQAAGAKCSRSSPVLAQGGLSFKPLAGIWEAQEHIRAHGGVVTALAVQPSSLKAFLTDPANKHKPYSCSAAAAAAVGAQPHAESEGLQSSSVFVVGYDNEQNFWIAKAAQGRSFGTNGFLRIAYGECGIMDPSKTFGVQFKQPAAAAARSTGSSVVALLPTAAATPGLLYRKALQPAPPGKPANCRLYSAGSFDYVSRVARVLGVPVGTLLADNADVIRDLGQPLIGKQLLVCVQRGGQQH</sequence>
<feature type="compositionally biased region" description="Low complexity" evidence="2">
    <location>
        <begin position="210"/>
        <end position="223"/>
    </location>
</feature>
<dbReference type="PANTHER" id="PTHR12411">
    <property type="entry name" value="CYSTEINE PROTEASE FAMILY C1-RELATED"/>
    <property type="match status" value="1"/>
</dbReference>
<evidence type="ECO:0000313" key="4">
    <source>
        <dbReference type="EMBL" id="SZX62732.1"/>
    </source>
</evidence>
<dbReference type="EMBL" id="FNXT01000261">
    <property type="protein sequence ID" value="SZX62732.1"/>
    <property type="molecule type" value="Genomic_DNA"/>
</dbReference>
<feature type="region of interest" description="Disordered" evidence="2">
    <location>
        <begin position="210"/>
        <end position="239"/>
    </location>
</feature>
<dbReference type="AlphaFoldDB" id="A0A383VDE0"/>